<protein>
    <submittedName>
        <fullName evidence="1">Uncharacterized protein</fullName>
    </submittedName>
</protein>
<accession>A0ACB7XHB7</accession>
<evidence type="ECO:0000313" key="1">
    <source>
        <dbReference type="EMBL" id="KAH7839778.1"/>
    </source>
</evidence>
<sequence length="644" mass="74526">MEENIDENLEQCSSSTVRHKRSTSTVWDDFDKLPPGADGKKWAKCNYCGQKYRRESGTSSLLRHNCPNKDPHDFHPSIEIDQERYRQKMAMAIIKHNYPFKFVEHEGIRDIHSYLNPVAKFVSRNTAKADVLKLFEREKVNLKGELESVASKICLTSDLWSSLTSDGYLALTAHYIDENWVLQKKILNFRHVPPPHNGPILAERVIHLLKDWGIDKKIFSLTLDNAKYNDGLVDVLKRHISLSNSLVCDGQFFHIRCGAHVLNLIVQEGLKVIDEAIYNIRESVKYVRGSEGRKIKFAECIAQLPSSCSKKVRQDIMTRWNSTYLMLECALVHRLAYSQLQLVDTNYRTCPSEDEWLRVERISRFLRPFYEITTLFSGSRYPTANLYFHGVWKIQFLIKEEMENFDDLISSMARRMKGKFDKYWECYSTVLSFAIILDPRYKLQFVEFCFLKLDLVNCSDRIKTIREKLYLLFEDYVSRSTTSTSNQSSSTCDTRGGNHNDPVDVMDEFDVFESQECGLGRVKSELDLYLEEPRLERKKNVDLDILCYWKANSSRYPNLSFMARDILSIPITTVASESAFSIGGRIVDKYRSSIIPKNVEALLCTRDWQYNATGGQNIVVEDLEEEEEELVEDFGERVAALGVI</sequence>
<gene>
    <name evidence="1" type="ORF">Vadar_008728</name>
</gene>
<keyword evidence="2" id="KW-1185">Reference proteome</keyword>
<dbReference type="Proteomes" id="UP000828048">
    <property type="component" value="Chromosome 10"/>
</dbReference>
<reference evidence="1 2" key="1">
    <citation type="journal article" date="2021" name="Hortic Res">
        <title>High-quality reference genome and annotation aids understanding of berry development for evergreen blueberry (Vaccinium darrowii).</title>
        <authorList>
            <person name="Yu J."/>
            <person name="Hulse-Kemp A.M."/>
            <person name="Babiker E."/>
            <person name="Staton M."/>
        </authorList>
    </citation>
    <scope>NUCLEOTIDE SEQUENCE [LARGE SCALE GENOMIC DNA]</scope>
    <source>
        <strain evidence="2">cv. NJ 8807/NJ 8810</strain>
        <tissue evidence="1">Young leaf</tissue>
    </source>
</reference>
<comment type="caution">
    <text evidence="1">The sequence shown here is derived from an EMBL/GenBank/DDBJ whole genome shotgun (WGS) entry which is preliminary data.</text>
</comment>
<evidence type="ECO:0000313" key="2">
    <source>
        <dbReference type="Proteomes" id="UP000828048"/>
    </source>
</evidence>
<proteinExistence type="predicted"/>
<name>A0ACB7XHB7_9ERIC</name>
<dbReference type="EMBL" id="CM037160">
    <property type="protein sequence ID" value="KAH7839778.1"/>
    <property type="molecule type" value="Genomic_DNA"/>
</dbReference>
<organism evidence="1 2">
    <name type="scientific">Vaccinium darrowii</name>
    <dbReference type="NCBI Taxonomy" id="229202"/>
    <lineage>
        <taxon>Eukaryota</taxon>
        <taxon>Viridiplantae</taxon>
        <taxon>Streptophyta</taxon>
        <taxon>Embryophyta</taxon>
        <taxon>Tracheophyta</taxon>
        <taxon>Spermatophyta</taxon>
        <taxon>Magnoliopsida</taxon>
        <taxon>eudicotyledons</taxon>
        <taxon>Gunneridae</taxon>
        <taxon>Pentapetalae</taxon>
        <taxon>asterids</taxon>
        <taxon>Ericales</taxon>
        <taxon>Ericaceae</taxon>
        <taxon>Vaccinioideae</taxon>
        <taxon>Vaccinieae</taxon>
        <taxon>Vaccinium</taxon>
    </lineage>
</organism>